<keyword evidence="3 5" id="KW-1133">Transmembrane helix</keyword>
<dbReference type="PANTHER" id="PTHR43229">
    <property type="entry name" value="NODULATION PROTEIN J"/>
    <property type="match status" value="1"/>
</dbReference>
<keyword evidence="4 5" id="KW-0472">Membrane</keyword>
<evidence type="ECO:0000313" key="8">
    <source>
        <dbReference type="Proteomes" id="UP000009320"/>
    </source>
</evidence>
<feature type="transmembrane region" description="Helical" evidence="5">
    <location>
        <begin position="20"/>
        <end position="41"/>
    </location>
</feature>
<dbReference type="InterPro" id="IPR013525">
    <property type="entry name" value="ABC2_TM"/>
</dbReference>
<proteinExistence type="predicted"/>
<feature type="transmembrane region" description="Helical" evidence="5">
    <location>
        <begin position="188"/>
        <end position="209"/>
    </location>
</feature>
<feature type="transmembrane region" description="Helical" evidence="5">
    <location>
        <begin position="216"/>
        <end position="238"/>
    </location>
</feature>
<comment type="caution">
    <text evidence="7">The sequence shown here is derived from an EMBL/GenBank/DDBJ whole genome shotgun (WGS) entry which is preliminary data.</text>
</comment>
<sequence length="254" mass="29139">MMSLKAEIWRQIYLYKRYPFSYFSDFILLILMFMAIFFSGSLAGGGIIGKTLNALVIGYVLWTLIQNTISQMGTCIANQMQNGILEQQFLMPISFKRLFFNKIVVNIVSSAIQAFLALIIIMMITNNWIKFSPITVLPFFLALLVTVGLGYLIVSLVLNFKRIGSTLVIFQYVYLGILLINFENYPLSIKYLSCLLPICPMVSWMRLIVNQRTYNFSFYLMASLFNAILWLVIGFFIFEITNQKVRKAGSLAAY</sequence>
<dbReference type="Pfam" id="PF12698">
    <property type="entry name" value="ABC2_membrane_3"/>
    <property type="match status" value="1"/>
</dbReference>
<evidence type="ECO:0000313" key="7">
    <source>
        <dbReference type="EMBL" id="CCI81787.1"/>
    </source>
</evidence>
<dbReference type="GO" id="GO:0140359">
    <property type="term" value="F:ABC-type transporter activity"/>
    <property type="evidence" value="ECO:0007669"/>
    <property type="project" value="InterPro"/>
</dbReference>
<feature type="transmembrane region" description="Helical" evidence="5">
    <location>
        <begin position="103"/>
        <end position="124"/>
    </location>
</feature>
<gene>
    <name evidence="7" type="ORF">BN55_00345</name>
</gene>
<evidence type="ECO:0000256" key="4">
    <source>
        <dbReference type="ARBA" id="ARBA00023136"/>
    </source>
</evidence>
<keyword evidence="8" id="KW-1185">Reference proteome</keyword>
<reference evidence="7 8" key="1">
    <citation type="submission" date="2012-06" db="EMBL/GenBank/DDBJ databases">
        <title>Draft Genome Sequence of Lactobacillus hominis Strain CRBIP 24.179T, isolated from human intestine.</title>
        <authorList>
            <person name="Cousin S."/>
            <person name="Ma L."/>
            <person name="Bizet C."/>
            <person name="Loux V."/>
            <person name="Bouchier C."/>
            <person name="Clermont D."/>
            <person name="Creno S."/>
        </authorList>
    </citation>
    <scope>NUCLEOTIDE SEQUENCE [LARGE SCALE GENOMIC DNA]</scope>
    <source>
        <strain evidence="8">CRBIP 24.179T</strain>
    </source>
</reference>
<feature type="transmembrane region" description="Helical" evidence="5">
    <location>
        <begin position="47"/>
        <end position="65"/>
    </location>
</feature>
<name>I7L634_9LACO</name>
<feature type="domain" description="ABC-2 type transporter transmembrane" evidence="6">
    <location>
        <begin position="55"/>
        <end position="235"/>
    </location>
</feature>
<accession>I7L634</accession>
<comment type="subcellular location">
    <subcellularLocation>
        <location evidence="1">Membrane</location>
        <topology evidence="1">Multi-pass membrane protein</topology>
    </subcellularLocation>
</comment>
<protein>
    <submittedName>
        <fullName evidence="7">ABC-type polysaccharide/polyol phosphate export system, permease component</fullName>
    </submittedName>
</protein>
<evidence type="ECO:0000256" key="5">
    <source>
        <dbReference type="SAM" id="Phobius"/>
    </source>
</evidence>
<dbReference type="RefSeq" id="WP_008470674.1">
    <property type="nucleotide sequence ID" value="NZ_AYZP01000002.1"/>
</dbReference>
<evidence type="ECO:0000259" key="6">
    <source>
        <dbReference type="Pfam" id="PF12698"/>
    </source>
</evidence>
<feature type="transmembrane region" description="Helical" evidence="5">
    <location>
        <begin position="136"/>
        <end position="158"/>
    </location>
</feature>
<dbReference type="Proteomes" id="UP000009320">
    <property type="component" value="Unassembled WGS sequence"/>
</dbReference>
<dbReference type="InterPro" id="IPR051784">
    <property type="entry name" value="Nod_factor_ABC_transporter"/>
</dbReference>
<dbReference type="EMBL" id="CAKE01000010">
    <property type="protein sequence ID" value="CCI81787.1"/>
    <property type="molecule type" value="Genomic_DNA"/>
</dbReference>
<feature type="transmembrane region" description="Helical" evidence="5">
    <location>
        <begin position="165"/>
        <end position="182"/>
    </location>
</feature>
<dbReference type="GO" id="GO:0016020">
    <property type="term" value="C:membrane"/>
    <property type="evidence" value="ECO:0007669"/>
    <property type="project" value="UniProtKB-SubCell"/>
</dbReference>
<dbReference type="AlphaFoldDB" id="I7L634"/>
<dbReference type="PANTHER" id="PTHR43229:SF6">
    <property type="entry name" value="ABC-TYPE MULTIDRUG TRANSPORT SYSTEM, PERMEASE COMPONENT"/>
    <property type="match status" value="1"/>
</dbReference>
<keyword evidence="2 5" id="KW-0812">Transmembrane</keyword>
<evidence type="ECO:0000256" key="3">
    <source>
        <dbReference type="ARBA" id="ARBA00022989"/>
    </source>
</evidence>
<dbReference type="STRING" id="1423758.FC41_GL001005"/>
<organism evidence="7 8">
    <name type="scientific">Lactobacillus hominis DSM 23910 = CRBIP 24.179</name>
    <dbReference type="NCBI Taxonomy" id="1423758"/>
    <lineage>
        <taxon>Bacteria</taxon>
        <taxon>Bacillati</taxon>
        <taxon>Bacillota</taxon>
        <taxon>Bacilli</taxon>
        <taxon>Lactobacillales</taxon>
        <taxon>Lactobacillaceae</taxon>
        <taxon>Lactobacillus</taxon>
    </lineage>
</organism>
<evidence type="ECO:0000256" key="1">
    <source>
        <dbReference type="ARBA" id="ARBA00004141"/>
    </source>
</evidence>
<dbReference type="eggNOG" id="COG1511">
    <property type="taxonomic scope" value="Bacteria"/>
</dbReference>
<dbReference type="GeneID" id="82847028"/>
<evidence type="ECO:0000256" key="2">
    <source>
        <dbReference type="ARBA" id="ARBA00022692"/>
    </source>
</evidence>
<dbReference type="OrthoDB" id="2325584at2"/>